<feature type="transmembrane region" description="Helical" evidence="1">
    <location>
        <begin position="97"/>
        <end position="120"/>
    </location>
</feature>
<keyword evidence="1" id="KW-1133">Transmembrane helix</keyword>
<dbReference type="HOGENOM" id="CLU_1299681_0_0_1"/>
<keyword evidence="3" id="KW-1185">Reference proteome</keyword>
<evidence type="ECO:0000256" key="1">
    <source>
        <dbReference type="SAM" id="Phobius"/>
    </source>
</evidence>
<accession>N1PTP9</accession>
<evidence type="ECO:0000313" key="3">
    <source>
        <dbReference type="Proteomes" id="UP000016933"/>
    </source>
</evidence>
<keyword evidence="1" id="KW-0472">Membrane</keyword>
<feature type="transmembrane region" description="Helical" evidence="1">
    <location>
        <begin position="28"/>
        <end position="51"/>
    </location>
</feature>
<organism evidence="2 3">
    <name type="scientific">Dothistroma septosporum (strain NZE10 / CBS 128990)</name>
    <name type="common">Red band needle blight fungus</name>
    <name type="synonym">Mycosphaerella pini</name>
    <dbReference type="NCBI Taxonomy" id="675120"/>
    <lineage>
        <taxon>Eukaryota</taxon>
        <taxon>Fungi</taxon>
        <taxon>Dikarya</taxon>
        <taxon>Ascomycota</taxon>
        <taxon>Pezizomycotina</taxon>
        <taxon>Dothideomycetes</taxon>
        <taxon>Dothideomycetidae</taxon>
        <taxon>Mycosphaerellales</taxon>
        <taxon>Mycosphaerellaceae</taxon>
        <taxon>Dothistroma</taxon>
    </lineage>
</organism>
<keyword evidence="1" id="KW-0812">Transmembrane</keyword>
<reference evidence="3" key="1">
    <citation type="journal article" date="2012" name="PLoS Genet.">
        <title>The genomes of the fungal plant pathogens Cladosporium fulvum and Dothistroma septosporum reveal adaptation to different hosts and lifestyles but also signatures of common ancestry.</title>
        <authorList>
            <person name="de Wit P.J.G.M."/>
            <person name="van der Burgt A."/>
            <person name="Oekmen B."/>
            <person name="Stergiopoulos I."/>
            <person name="Abd-Elsalam K.A."/>
            <person name="Aerts A.L."/>
            <person name="Bahkali A.H."/>
            <person name="Beenen H.G."/>
            <person name="Chettri P."/>
            <person name="Cox M.P."/>
            <person name="Datema E."/>
            <person name="de Vries R.P."/>
            <person name="Dhillon B."/>
            <person name="Ganley A.R."/>
            <person name="Griffiths S.A."/>
            <person name="Guo Y."/>
            <person name="Hamelin R.C."/>
            <person name="Henrissat B."/>
            <person name="Kabir M.S."/>
            <person name="Jashni M.K."/>
            <person name="Kema G."/>
            <person name="Klaubauf S."/>
            <person name="Lapidus A."/>
            <person name="Levasseur A."/>
            <person name="Lindquist E."/>
            <person name="Mehrabi R."/>
            <person name="Ohm R.A."/>
            <person name="Owen T.J."/>
            <person name="Salamov A."/>
            <person name="Schwelm A."/>
            <person name="Schijlen E."/>
            <person name="Sun H."/>
            <person name="van den Burg H.A."/>
            <person name="van Ham R.C.H.J."/>
            <person name="Zhang S."/>
            <person name="Goodwin S.B."/>
            <person name="Grigoriev I.V."/>
            <person name="Collemare J."/>
            <person name="Bradshaw R.E."/>
        </authorList>
    </citation>
    <scope>NUCLEOTIDE SEQUENCE [LARGE SCALE GENOMIC DNA]</scope>
    <source>
        <strain evidence="3">NZE10 / CBS 128990</strain>
    </source>
</reference>
<protein>
    <submittedName>
        <fullName evidence="2">Uncharacterized protein</fullName>
    </submittedName>
</protein>
<dbReference type="Proteomes" id="UP000016933">
    <property type="component" value="Unassembled WGS sequence"/>
</dbReference>
<name>N1PTP9_DOTSN</name>
<proteinExistence type="predicted"/>
<feature type="transmembrane region" description="Helical" evidence="1">
    <location>
        <begin position="140"/>
        <end position="164"/>
    </location>
</feature>
<dbReference type="AlphaFoldDB" id="N1PTP9"/>
<evidence type="ECO:0000313" key="2">
    <source>
        <dbReference type="EMBL" id="EME46752.1"/>
    </source>
</evidence>
<reference evidence="2 3" key="2">
    <citation type="journal article" date="2012" name="PLoS Pathog.">
        <title>Diverse lifestyles and strategies of plant pathogenesis encoded in the genomes of eighteen Dothideomycetes fungi.</title>
        <authorList>
            <person name="Ohm R.A."/>
            <person name="Feau N."/>
            <person name="Henrissat B."/>
            <person name="Schoch C.L."/>
            <person name="Horwitz B.A."/>
            <person name="Barry K.W."/>
            <person name="Condon B.J."/>
            <person name="Copeland A.C."/>
            <person name="Dhillon B."/>
            <person name="Glaser F."/>
            <person name="Hesse C.N."/>
            <person name="Kosti I."/>
            <person name="LaButti K."/>
            <person name="Lindquist E.A."/>
            <person name="Lucas S."/>
            <person name="Salamov A.A."/>
            <person name="Bradshaw R.E."/>
            <person name="Ciuffetti L."/>
            <person name="Hamelin R.C."/>
            <person name="Kema G.H.J."/>
            <person name="Lawrence C."/>
            <person name="Scott J.A."/>
            <person name="Spatafora J.W."/>
            <person name="Turgeon B.G."/>
            <person name="de Wit P.J.G.M."/>
            <person name="Zhong S."/>
            <person name="Goodwin S.B."/>
            <person name="Grigoriev I.V."/>
        </authorList>
    </citation>
    <scope>NUCLEOTIDE SEQUENCE [LARGE SCALE GENOMIC DNA]</scope>
    <source>
        <strain evidence="3">NZE10 / CBS 128990</strain>
    </source>
</reference>
<gene>
    <name evidence="2" type="ORF">DOTSEDRAFT_22786</name>
</gene>
<sequence>MSTLPPCQQSCLKSNPPTWYDPTTHPTIFIATLALPAPLLLISAAMTLLLFKLRQQLKINTATTEIREPNPKIFPIPEFNHQPPPLPQQPPIRTLRALLRLSIILFPLLLLLSFYLSNYLTSCIPRRPLLFSLPSTPPTWNSAAFFGGVVYLWVWILMSIPGLLKGDRDPRRALRRLRETFVCEGVFAMEAVGLLMVEERGVWGGLRVGLGM</sequence>
<dbReference type="EMBL" id="KB446537">
    <property type="protein sequence ID" value="EME46752.1"/>
    <property type="molecule type" value="Genomic_DNA"/>
</dbReference>